<dbReference type="GO" id="GO:0008233">
    <property type="term" value="F:peptidase activity"/>
    <property type="evidence" value="ECO:0007669"/>
    <property type="project" value="UniProtKB-KW"/>
</dbReference>
<keyword evidence="9" id="KW-0479">Metal-binding</keyword>
<dbReference type="EC" id="2.7.7.49" evidence="1"/>
<dbReference type="PANTHER" id="PTHR37984">
    <property type="entry name" value="PROTEIN CBG26694"/>
    <property type="match status" value="1"/>
</dbReference>
<dbReference type="FunFam" id="3.10.10.10:FF:000007">
    <property type="entry name" value="Retrovirus-related Pol polyprotein from transposon 17.6-like Protein"/>
    <property type="match status" value="1"/>
</dbReference>
<keyword evidence="6" id="KW-0255">Endonuclease</keyword>
<dbReference type="GO" id="GO:0004519">
    <property type="term" value="F:endonuclease activity"/>
    <property type="evidence" value="ECO:0007669"/>
    <property type="project" value="UniProtKB-KW"/>
</dbReference>
<dbReference type="Gene3D" id="2.40.70.10">
    <property type="entry name" value="Acid Proteases"/>
    <property type="match status" value="1"/>
</dbReference>
<evidence type="ECO:0000256" key="2">
    <source>
        <dbReference type="ARBA" id="ARBA00022670"/>
    </source>
</evidence>
<keyword evidence="2" id="KW-0645">Protease</keyword>
<keyword evidence="9" id="KW-0862">Zinc</keyword>
<dbReference type="InterPro" id="IPR000477">
    <property type="entry name" value="RT_dom"/>
</dbReference>
<feature type="region of interest" description="Disordered" evidence="10">
    <location>
        <begin position="230"/>
        <end position="265"/>
    </location>
</feature>
<dbReference type="GO" id="GO:0003964">
    <property type="term" value="F:RNA-directed DNA polymerase activity"/>
    <property type="evidence" value="ECO:0007669"/>
    <property type="project" value="UniProtKB-KW"/>
</dbReference>
<dbReference type="SUPFAM" id="SSF50630">
    <property type="entry name" value="Acid proteases"/>
    <property type="match status" value="1"/>
</dbReference>
<dbReference type="Pfam" id="PF00078">
    <property type="entry name" value="RVT_1"/>
    <property type="match status" value="1"/>
</dbReference>
<evidence type="ECO:0000259" key="12">
    <source>
        <dbReference type="PROSITE" id="PS50878"/>
    </source>
</evidence>
<feature type="region of interest" description="Disordered" evidence="10">
    <location>
        <begin position="308"/>
        <end position="342"/>
    </location>
</feature>
<dbReference type="Pfam" id="PF08284">
    <property type="entry name" value="RVP_2"/>
    <property type="match status" value="1"/>
</dbReference>
<keyword evidence="5" id="KW-0540">Nuclease</keyword>
<name>A0AAD6A289_9POAL</name>
<gene>
    <name evidence="13" type="ORF">LUZ61_012008</name>
</gene>
<dbReference type="GO" id="GO:0006508">
    <property type="term" value="P:proteolysis"/>
    <property type="evidence" value="ECO:0007669"/>
    <property type="project" value="UniProtKB-KW"/>
</dbReference>
<feature type="region of interest" description="Disordered" evidence="10">
    <location>
        <begin position="1238"/>
        <end position="1258"/>
    </location>
</feature>
<dbReference type="Gene3D" id="3.10.10.10">
    <property type="entry name" value="HIV Type 1 Reverse Transcriptase, subunit A, domain 1"/>
    <property type="match status" value="1"/>
</dbReference>
<evidence type="ECO:0000313" key="13">
    <source>
        <dbReference type="EMBL" id="KAJ3708303.1"/>
    </source>
</evidence>
<dbReference type="Gene3D" id="4.10.60.10">
    <property type="entry name" value="Zinc finger, CCHC-type"/>
    <property type="match status" value="1"/>
</dbReference>
<dbReference type="GO" id="GO:0003676">
    <property type="term" value="F:nucleic acid binding"/>
    <property type="evidence" value="ECO:0007669"/>
    <property type="project" value="InterPro"/>
</dbReference>
<keyword evidence="7" id="KW-0378">Hydrolase</keyword>
<dbReference type="Pfam" id="PF03732">
    <property type="entry name" value="Retrotrans_gag"/>
    <property type="match status" value="1"/>
</dbReference>
<protein>
    <recommendedName>
        <fullName evidence="1">RNA-directed DNA polymerase</fullName>
        <ecNumber evidence="1">2.7.7.49</ecNumber>
    </recommendedName>
</protein>
<evidence type="ECO:0000256" key="10">
    <source>
        <dbReference type="SAM" id="MobiDB-lite"/>
    </source>
</evidence>
<dbReference type="Gene3D" id="3.30.70.270">
    <property type="match status" value="2"/>
</dbReference>
<feature type="compositionally biased region" description="Basic and acidic residues" evidence="10">
    <location>
        <begin position="1248"/>
        <end position="1258"/>
    </location>
</feature>
<dbReference type="PANTHER" id="PTHR37984:SF5">
    <property type="entry name" value="PROTEIN NYNRIN-LIKE"/>
    <property type="match status" value="1"/>
</dbReference>
<feature type="compositionally biased region" description="Polar residues" evidence="10">
    <location>
        <begin position="308"/>
        <end position="327"/>
    </location>
</feature>
<keyword evidence="3" id="KW-0808">Transferase</keyword>
<feature type="domain" description="CCHC-type" evidence="11">
    <location>
        <begin position="288"/>
        <end position="302"/>
    </location>
</feature>
<dbReference type="Pfam" id="PF00098">
    <property type="entry name" value="zf-CCHC"/>
    <property type="match status" value="1"/>
</dbReference>
<dbReference type="InterPro" id="IPR043128">
    <property type="entry name" value="Rev_trsase/Diguanyl_cyclase"/>
</dbReference>
<evidence type="ECO:0000256" key="4">
    <source>
        <dbReference type="ARBA" id="ARBA00022695"/>
    </source>
</evidence>
<keyword evidence="8" id="KW-0695">RNA-directed DNA polymerase</keyword>
<sequence length="1258" mass="144128">MSQQRAGPRRRPNAAEEPRDEEVNRLLTAYERGRRVALRNENQGCQGSEEDEFRRQFDSFARLGPPQFSGDGGYRAAEEWLAAVKSRLAVCRATPAQQVELAVYYLTSAARFWWDGVKRHYEGETAQIPWEWFEEQFGNRFLSTMHREAMRAQFVNLRQANRTVAEYNNLFLSGAPYAPDINEDAFRMRRQYLNGLNPDIAVVIDNPSVQGIQALMEAAEQVESYQLKKAQFKNNRNNRGRGKGGNSRNVKPPVPPNRSTGTPYDRAWCRHCQLPHAESQCRYKNQSCFRCGSMDHWARNCPLPAPSTPQVSFTPGSSSNRGRQSPSPMRGRGRGNYRGGRSNTITAVHAMDTMSEDTQEVELGTEEVLEVGSQVDSTNLLAGTLLISGCPAYALVDTGCSHSVISSTFVQMYGWEIESSEDTLKVQTPLGQATQKARYCRNRKIRITDRELEIDLLVMDISTYDLLLGIDWLTKHSATINCPKREVRFDLPNFTTSTFRGRRPGELVPYISAIETKHLIELGCEAYLVTVQNLVSRTTELSEIPVVSEYPDVFPDQISGLPPPREIEFSIDLEPGTTPISKTPYRMAPAELKELKTQLEEMLEKGFIRPSTSPWGAPVLFVRKKDGTLRLCIDYRDLNKVTIKNKYPLPRIDDLFDQLQGSSVYSKIDLRTGYHQLRIKPEDIEKTAFRSRYGHYEYLVMPFGLTNAPAAFMDLMNRVFRDMLDICVVVFIDDILVYSRSPEEHVTHLRMVLDRLREHKLYAKFSKCDFWLNQISFLGHVISKEGLSVDPDKIRAIQEWPIPKNITEIRSFLGITGYYRRFVHSYAKIAKPLTQLLQKDIPFKWEEAQENSFQELKNRLISAPILVMPIMGKNYVVYSDASRLGLGCVLTQDEHVIAYGSRQLRPHEQNYPTHDLELAAVVFALKLWRHYLYGVKCKIYTDHKNLKYIFTQKELNLRQRRWLELIKDYDLDIQYHAGKANVVADALSRKTYVNMVNVMTIEPRLLEEMRRWDLEIWFSPETMTSYMNKVREADTNMNSMEIDTMTLDALTVQMDLTDEIKREQEKEVVFTKYWEYAKTKPDSYFSIDDMGILRFKGRVCIPNKAELKKKILSEAHDSGYSIHPARGAHLFSSPIDVVVREIKREGLRGGHAELHSNSPSCPLLPKPSSMPVIGPFRLVPTERRNGVRRSTIATIECSYIQFAVRIPSLNCEAVLCICLDELPEVLAYLYFEMPPASPASEAEVEPEPEAHSQEEEAF</sequence>
<dbReference type="EMBL" id="JAMRDG010000001">
    <property type="protein sequence ID" value="KAJ3708303.1"/>
    <property type="molecule type" value="Genomic_DNA"/>
</dbReference>
<dbReference type="GO" id="GO:0008270">
    <property type="term" value="F:zinc ion binding"/>
    <property type="evidence" value="ECO:0007669"/>
    <property type="project" value="UniProtKB-KW"/>
</dbReference>
<dbReference type="FunFam" id="3.30.70.270:FF:000020">
    <property type="entry name" value="Transposon Tf2-6 polyprotein-like Protein"/>
    <property type="match status" value="1"/>
</dbReference>
<evidence type="ECO:0000256" key="6">
    <source>
        <dbReference type="ARBA" id="ARBA00022759"/>
    </source>
</evidence>
<feature type="domain" description="Reverse transcriptase" evidence="12">
    <location>
        <begin position="603"/>
        <end position="782"/>
    </location>
</feature>
<dbReference type="FunFam" id="3.10.20.370:FF:000001">
    <property type="entry name" value="Retrovirus-related Pol polyprotein from transposon 17.6-like protein"/>
    <property type="match status" value="1"/>
</dbReference>
<dbReference type="InterPro" id="IPR041373">
    <property type="entry name" value="RT_RNaseH"/>
</dbReference>
<dbReference type="AlphaFoldDB" id="A0AAD6A289"/>
<evidence type="ECO:0000256" key="9">
    <source>
        <dbReference type="PROSITE-ProRule" id="PRU00047"/>
    </source>
</evidence>
<dbReference type="Gene3D" id="3.10.20.370">
    <property type="match status" value="1"/>
</dbReference>
<keyword evidence="4" id="KW-0548">Nucleotidyltransferase</keyword>
<proteinExistence type="predicted"/>
<organism evidence="13 14">
    <name type="scientific">Rhynchospora tenuis</name>
    <dbReference type="NCBI Taxonomy" id="198213"/>
    <lineage>
        <taxon>Eukaryota</taxon>
        <taxon>Viridiplantae</taxon>
        <taxon>Streptophyta</taxon>
        <taxon>Embryophyta</taxon>
        <taxon>Tracheophyta</taxon>
        <taxon>Spermatophyta</taxon>
        <taxon>Magnoliopsida</taxon>
        <taxon>Liliopsida</taxon>
        <taxon>Poales</taxon>
        <taxon>Cyperaceae</taxon>
        <taxon>Cyperoideae</taxon>
        <taxon>Rhynchosporeae</taxon>
        <taxon>Rhynchospora</taxon>
    </lineage>
</organism>
<dbReference type="CDD" id="cd01647">
    <property type="entry name" value="RT_LTR"/>
    <property type="match status" value="1"/>
</dbReference>
<keyword evidence="9" id="KW-0863">Zinc-finger</keyword>
<evidence type="ECO:0000256" key="7">
    <source>
        <dbReference type="ARBA" id="ARBA00022801"/>
    </source>
</evidence>
<evidence type="ECO:0000313" key="14">
    <source>
        <dbReference type="Proteomes" id="UP001210211"/>
    </source>
</evidence>
<dbReference type="InterPro" id="IPR050951">
    <property type="entry name" value="Retrovirus_Pol_polyprotein"/>
</dbReference>
<dbReference type="PROSITE" id="PS50878">
    <property type="entry name" value="RT_POL"/>
    <property type="match status" value="1"/>
</dbReference>
<evidence type="ECO:0000256" key="3">
    <source>
        <dbReference type="ARBA" id="ARBA00022679"/>
    </source>
</evidence>
<dbReference type="Pfam" id="PF17917">
    <property type="entry name" value="RT_RNaseH"/>
    <property type="match status" value="1"/>
</dbReference>
<dbReference type="Proteomes" id="UP001210211">
    <property type="component" value="Unassembled WGS sequence"/>
</dbReference>
<dbReference type="InterPro" id="IPR043502">
    <property type="entry name" value="DNA/RNA_pol_sf"/>
</dbReference>
<dbReference type="InterPro" id="IPR005162">
    <property type="entry name" value="Retrotrans_gag_dom"/>
</dbReference>
<dbReference type="CDD" id="cd00303">
    <property type="entry name" value="retropepsin_like"/>
    <property type="match status" value="1"/>
</dbReference>
<dbReference type="InterPro" id="IPR021109">
    <property type="entry name" value="Peptidase_aspartic_dom_sf"/>
</dbReference>
<dbReference type="SMART" id="SM00343">
    <property type="entry name" value="ZnF_C2HC"/>
    <property type="match status" value="1"/>
</dbReference>
<reference evidence="13 14" key="1">
    <citation type="journal article" date="2022" name="Cell">
        <title>Repeat-based holocentromeres influence genome architecture and karyotype evolution.</title>
        <authorList>
            <person name="Hofstatter P.G."/>
            <person name="Thangavel G."/>
            <person name="Lux T."/>
            <person name="Neumann P."/>
            <person name="Vondrak T."/>
            <person name="Novak P."/>
            <person name="Zhang M."/>
            <person name="Costa L."/>
            <person name="Castellani M."/>
            <person name="Scott A."/>
            <person name="Toegelov H."/>
            <person name="Fuchs J."/>
            <person name="Mata-Sucre Y."/>
            <person name="Dias Y."/>
            <person name="Vanzela A.L.L."/>
            <person name="Huettel B."/>
            <person name="Almeida C.C.S."/>
            <person name="Simkova H."/>
            <person name="Souza G."/>
            <person name="Pedrosa-Harand A."/>
            <person name="Macas J."/>
            <person name="Mayer K.F.X."/>
            <person name="Houben A."/>
            <person name="Marques A."/>
        </authorList>
    </citation>
    <scope>NUCLEOTIDE SEQUENCE [LARGE SCALE GENOMIC DNA]</scope>
    <source>
        <strain evidence="13">RhyTen1mFocal</strain>
    </source>
</reference>
<comment type="caution">
    <text evidence="13">The sequence shown here is derived from an EMBL/GenBank/DDBJ whole genome shotgun (WGS) entry which is preliminary data.</text>
</comment>
<accession>A0AAD6A289</accession>
<dbReference type="SUPFAM" id="SSF56672">
    <property type="entry name" value="DNA/RNA polymerases"/>
    <property type="match status" value="1"/>
</dbReference>
<evidence type="ECO:0000256" key="8">
    <source>
        <dbReference type="ARBA" id="ARBA00022918"/>
    </source>
</evidence>
<feature type="compositionally biased region" description="Basic and acidic residues" evidence="10">
    <location>
        <begin position="13"/>
        <end position="23"/>
    </location>
</feature>
<dbReference type="CDD" id="cd09274">
    <property type="entry name" value="RNase_HI_RT_Ty3"/>
    <property type="match status" value="1"/>
</dbReference>
<evidence type="ECO:0000256" key="1">
    <source>
        <dbReference type="ARBA" id="ARBA00012493"/>
    </source>
</evidence>
<keyword evidence="14" id="KW-1185">Reference proteome</keyword>
<evidence type="ECO:0000259" key="11">
    <source>
        <dbReference type="PROSITE" id="PS50158"/>
    </source>
</evidence>
<dbReference type="PROSITE" id="PS50158">
    <property type="entry name" value="ZF_CCHC"/>
    <property type="match status" value="1"/>
</dbReference>
<feature type="region of interest" description="Disordered" evidence="10">
    <location>
        <begin position="1"/>
        <end position="23"/>
    </location>
</feature>
<evidence type="ECO:0000256" key="5">
    <source>
        <dbReference type="ARBA" id="ARBA00022722"/>
    </source>
</evidence>
<dbReference type="InterPro" id="IPR001878">
    <property type="entry name" value="Znf_CCHC"/>
</dbReference>